<organism evidence="2 3">
    <name type="scientific">Sphaerobolus stellatus (strain SS14)</name>
    <dbReference type="NCBI Taxonomy" id="990650"/>
    <lineage>
        <taxon>Eukaryota</taxon>
        <taxon>Fungi</taxon>
        <taxon>Dikarya</taxon>
        <taxon>Basidiomycota</taxon>
        <taxon>Agaricomycotina</taxon>
        <taxon>Agaricomycetes</taxon>
        <taxon>Phallomycetidae</taxon>
        <taxon>Geastrales</taxon>
        <taxon>Sphaerobolaceae</taxon>
        <taxon>Sphaerobolus</taxon>
    </lineage>
</organism>
<evidence type="ECO:0000313" key="2">
    <source>
        <dbReference type="EMBL" id="KIJ26566.1"/>
    </source>
</evidence>
<feature type="compositionally biased region" description="Basic and acidic residues" evidence="1">
    <location>
        <begin position="83"/>
        <end position="92"/>
    </location>
</feature>
<protein>
    <submittedName>
        <fullName evidence="2">Uncharacterized protein</fullName>
    </submittedName>
</protein>
<sequence length="99" mass="10698">MPKPSGSPPGRSASGNFDNDVEYVGRGTCSCTQKRLASSSNSKEEIQEIEAPSAGKQPNKRQKTSVVSKGRSTHSHQTQAVDTVHKKSKQMDRLILSSL</sequence>
<gene>
    <name evidence="2" type="ORF">M422DRAFT_272331</name>
</gene>
<dbReference type="Proteomes" id="UP000054279">
    <property type="component" value="Unassembled WGS sequence"/>
</dbReference>
<name>A0A0C9UM52_SPHS4</name>
<evidence type="ECO:0000313" key="3">
    <source>
        <dbReference type="Proteomes" id="UP000054279"/>
    </source>
</evidence>
<accession>A0A0C9UM52</accession>
<dbReference type="AlphaFoldDB" id="A0A0C9UM52"/>
<feature type="region of interest" description="Disordered" evidence="1">
    <location>
        <begin position="1"/>
        <end position="99"/>
    </location>
</feature>
<evidence type="ECO:0000256" key="1">
    <source>
        <dbReference type="SAM" id="MobiDB-lite"/>
    </source>
</evidence>
<proteinExistence type="predicted"/>
<feature type="compositionally biased region" description="Polar residues" evidence="1">
    <location>
        <begin position="29"/>
        <end position="41"/>
    </location>
</feature>
<dbReference type="EMBL" id="KN837364">
    <property type="protein sequence ID" value="KIJ26566.1"/>
    <property type="molecule type" value="Genomic_DNA"/>
</dbReference>
<dbReference type="HOGENOM" id="CLU_2321857_0_0_1"/>
<keyword evidence="3" id="KW-1185">Reference proteome</keyword>
<reference evidence="2 3" key="1">
    <citation type="submission" date="2014-06" db="EMBL/GenBank/DDBJ databases">
        <title>Evolutionary Origins and Diversification of the Mycorrhizal Mutualists.</title>
        <authorList>
            <consortium name="DOE Joint Genome Institute"/>
            <consortium name="Mycorrhizal Genomics Consortium"/>
            <person name="Kohler A."/>
            <person name="Kuo A."/>
            <person name="Nagy L.G."/>
            <person name="Floudas D."/>
            <person name="Copeland A."/>
            <person name="Barry K.W."/>
            <person name="Cichocki N."/>
            <person name="Veneault-Fourrey C."/>
            <person name="LaButti K."/>
            <person name="Lindquist E.A."/>
            <person name="Lipzen A."/>
            <person name="Lundell T."/>
            <person name="Morin E."/>
            <person name="Murat C."/>
            <person name="Riley R."/>
            <person name="Ohm R."/>
            <person name="Sun H."/>
            <person name="Tunlid A."/>
            <person name="Henrissat B."/>
            <person name="Grigoriev I.V."/>
            <person name="Hibbett D.S."/>
            <person name="Martin F."/>
        </authorList>
    </citation>
    <scope>NUCLEOTIDE SEQUENCE [LARGE SCALE GENOMIC DNA]</scope>
    <source>
        <strain evidence="2 3">SS14</strain>
    </source>
</reference>